<gene>
    <name evidence="2" type="ORF">g.31150</name>
</gene>
<protein>
    <recommendedName>
        <fullName evidence="1">F-box domain-containing protein</fullName>
    </recommendedName>
</protein>
<dbReference type="InterPro" id="IPR036047">
    <property type="entry name" value="F-box-like_dom_sf"/>
</dbReference>
<feature type="domain" description="F-box" evidence="1">
    <location>
        <begin position="52"/>
        <end position="98"/>
    </location>
</feature>
<dbReference type="AlphaFoldDB" id="A0A1B6IQK7"/>
<dbReference type="PROSITE" id="PS50181">
    <property type="entry name" value="FBOX"/>
    <property type="match status" value="1"/>
</dbReference>
<evidence type="ECO:0000313" key="2">
    <source>
        <dbReference type="EMBL" id="JAS89212.1"/>
    </source>
</evidence>
<proteinExistence type="predicted"/>
<name>A0A1B6IQK7_9HEMI</name>
<dbReference type="Gene3D" id="1.20.1280.50">
    <property type="match status" value="1"/>
</dbReference>
<reference evidence="2" key="1">
    <citation type="submission" date="2015-11" db="EMBL/GenBank/DDBJ databases">
        <title>De novo transcriptome assembly of four potential Pierce s Disease insect vectors from Arizona vineyards.</title>
        <authorList>
            <person name="Tassone E.E."/>
        </authorList>
    </citation>
    <scope>NUCLEOTIDE SEQUENCE</scope>
</reference>
<feature type="non-terminal residue" evidence="2">
    <location>
        <position position="235"/>
    </location>
</feature>
<sequence>MGILQSAMANLGTTACFARHLDPCDQLSDVHEVASEEKMNTMESSVTEENNGLPLHLFPIDVIEMITQYLSAKDLAACCASSRKMREVFGDDILWRRYCDRELADYLRTTPCRVEPPFVNPETEANTLCPLSYWRMAFMRENHLWNNYSQGKYKEEKMTMVDLINHVLTESCHIFFSNDVMLVRVYDRIEILDVKEFPYVSMTDPIHFPNYFPRDCYKSLRIKCNKNMIIVILYS</sequence>
<dbReference type="Pfam" id="PF12937">
    <property type="entry name" value="F-box-like"/>
    <property type="match status" value="1"/>
</dbReference>
<accession>A0A1B6IQK7</accession>
<evidence type="ECO:0000259" key="1">
    <source>
        <dbReference type="PROSITE" id="PS50181"/>
    </source>
</evidence>
<organism evidence="2">
    <name type="scientific">Homalodisca liturata</name>
    <dbReference type="NCBI Taxonomy" id="320908"/>
    <lineage>
        <taxon>Eukaryota</taxon>
        <taxon>Metazoa</taxon>
        <taxon>Ecdysozoa</taxon>
        <taxon>Arthropoda</taxon>
        <taxon>Hexapoda</taxon>
        <taxon>Insecta</taxon>
        <taxon>Pterygota</taxon>
        <taxon>Neoptera</taxon>
        <taxon>Paraneoptera</taxon>
        <taxon>Hemiptera</taxon>
        <taxon>Auchenorrhyncha</taxon>
        <taxon>Membracoidea</taxon>
        <taxon>Cicadellidae</taxon>
        <taxon>Cicadellinae</taxon>
        <taxon>Proconiini</taxon>
        <taxon>Homalodisca</taxon>
    </lineage>
</organism>
<dbReference type="EMBL" id="GECU01018494">
    <property type="protein sequence ID" value="JAS89212.1"/>
    <property type="molecule type" value="Transcribed_RNA"/>
</dbReference>
<dbReference type="SUPFAM" id="SSF81383">
    <property type="entry name" value="F-box domain"/>
    <property type="match status" value="1"/>
</dbReference>
<dbReference type="SMART" id="SM00256">
    <property type="entry name" value="FBOX"/>
    <property type="match status" value="1"/>
</dbReference>
<dbReference type="InterPro" id="IPR001810">
    <property type="entry name" value="F-box_dom"/>
</dbReference>